<dbReference type="SUPFAM" id="SSF102114">
    <property type="entry name" value="Radical SAM enzymes"/>
    <property type="match status" value="1"/>
</dbReference>
<keyword evidence="2" id="KW-0949">S-adenosyl-L-methionine</keyword>
<evidence type="ECO:0000256" key="2">
    <source>
        <dbReference type="ARBA" id="ARBA00022691"/>
    </source>
</evidence>
<evidence type="ECO:0000313" key="7">
    <source>
        <dbReference type="EMBL" id="GAG26928.1"/>
    </source>
</evidence>
<feature type="non-terminal residue" evidence="7">
    <location>
        <position position="1"/>
    </location>
</feature>
<dbReference type="PANTHER" id="PTHR43409">
    <property type="entry name" value="ANAEROBIC MAGNESIUM-PROTOPORPHYRIN IX MONOMETHYL ESTER CYCLASE-RELATED"/>
    <property type="match status" value="1"/>
</dbReference>
<dbReference type="EMBL" id="BARS01034891">
    <property type="protein sequence ID" value="GAG26928.1"/>
    <property type="molecule type" value="Genomic_DNA"/>
</dbReference>
<dbReference type="GO" id="GO:0005829">
    <property type="term" value="C:cytosol"/>
    <property type="evidence" value="ECO:0007669"/>
    <property type="project" value="TreeGrafter"/>
</dbReference>
<protein>
    <recommendedName>
        <fullName evidence="6">DUF4070 domain-containing protein</fullName>
    </recommendedName>
</protein>
<sequence>RIIPFTFFTEASINLADDEELMRLMVKAGFDTVFVGIESPNEESLVECNKLPNKNRDLLASVKKIQNHGMQVQGGFILGFDSDPLSIFRSQIDFIQKSGIVTAMVGVLMAPPGTRLYKRLKQENRLLPGGTGDNTDGSTNFIPRMGYEALARGYKHVVDTIYSPKPYYERIITFLKEYEPGTKTKLKFSLLHLIALVRSTWVLGVKEKGRMYYWKLVAWTLLKKPKTFPLSMTLAVQGFHFRKVAQKIRAPFTSGVPG</sequence>
<comment type="caution">
    <text evidence="7">The sequence shown here is derived from an EMBL/GenBank/DDBJ whole genome shotgun (WGS) entry which is preliminary data.</text>
</comment>
<evidence type="ECO:0000256" key="4">
    <source>
        <dbReference type="ARBA" id="ARBA00023004"/>
    </source>
</evidence>
<dbReference type="GO" id="GO:0046872">
    <property type="term" value="F:metal ion binding"/>
    <property type="evidence" value="ECO:0007669"/>
    <property type="project" value="UniProtKB-KW"/>
</dbReference>
<dbReference type="PANTHER" id="PTHR43409:SF3">
    <property type="entry name" value="HYPOTHETICAL METHYLTRANSFERASE"/>
    <property type="match status" value="1"/>
</dbReference>
<feature type="domain" description="DUF4070" evidence="6">
    <location>
        <begin position="114"/>
        <end position="250"/>
    </location>
</feature>
<keyword evidence="4" id="KW-0408">Iron</keyword>
<reference evidence="7" key="1">
    <citation type="journal article" date="2014" name="Front. Microbiol.">
        <title>High frequency of phylogenetically diverse reductive dehalogenase-homologous genes in deep subseafloor sedimentary metagenomes.</title>
        <authorList>
            <person name="Kawai M."/>
            <person name="Futagami T."/>
            <person name="Toyoda A."/>
            <person name="Takaki Y."/>
            <person name="Nishi S."/>
            <person name="Hori S."/>
            <person name="Arai W."/>
            <person name="Tsubouchi T."/>
            <person name="Morono Y."/>
            <person name="Uchiyama I."/>
            <person name="Ito T."/>
            <person name="Fujiyama A."/>
            <person name="Inagaki F."/>
            <person name="Takami H."/>
        </authorList>
    </citation>
    <scope>NUCLEOTIDE SEQUENCE</scope>
    <source>
        <strain evidence="7">Expedition CK06-06</strain>
    </source>
</reference>
<dbReference type="InterPro" id="IPR025274">
    <property type="entry name" value="DUF4070"/>
</dbReference>
<comment type="cofactor">
    <cofactor evidence="1">
        <name>[4Fe-4S] cluster</name>
        <dbReference type="ChEBI" id="CHEBI:49883"/>
    </cofactor>
</comment>
<dbReference type="InterPro" id="IPR051198">
    <property type="entry name" value="BchE-like"/>
</dbReference>
<gene>
    <name evidence="7" type="ORF">S01H1_53846</name>
</gene>
<evidence type="ECO:0000256" key="5">
    <source>
        <dbReference type="ARBA" id="ARBA00023014"/>
    </source>
</evidence>
<feature type="non-terminal residue" evidence="7">
    <location>
        <position position="258"/>
    </location>
</feature>
<evidence type="ECO:0000256" key="1">
    <source>
        <dbReference type="ARBA" id="ARBA00001966"/>
    </source>
</evidence>
<evidence type="ECO:0000259" key="6">
    <source>
        <dbReference type="Pfam" id="PF13282"/>
    </source>
</evidence>
<organism evidence="7">
    <name type="scientific">marine sediment metagenome</name>
    <dbReference type="NCBI Taxonomy" id="412755"/>
    <lineage>
        <taxon>unclassified sequences</taxon>
        <taxon>metagenomes</taxon>
        <taxon>ecological metagenomes</taxon>
    </lineage>
</organism>
<keyword evidence="3" id="KW-0479">Metal-binding</keyword>
<dbReference type="Pfam" id="PF13282">
    <property type="entry name" value="DUF4070"/>
    <property type="match status" value="1"/>
</dbReference>
<dbReference type="AlphaFoldDB" id="X0WQX2"/>
<keyword evidence="5" id="KW-0411">Iron-sulfur</keyword>
<accession>X0WQX2</accession>
<dbReference type="GO" id="GO:0051536">
    <property type="term" value="F:iron-sulfur cluster binding"/>
    <property type="evidence" value="ECO:0007669"/>
    <property type="project" value="UniProtKB-KW"/>
</dbReference>
<proteinExistence type="predicted"/>
<name>X0WQX2_9ZZZZ</name>
<dbReference type="InterPro" id="IPR058240">
    <property type="entry name" value="rSAM_sf"/>
</dbReference>
<evidence type="ECO:0000256" key="3">
    <source>
        <dbReference type="ARBA" id="ARBA00022723"/>
    </source>
</evidence>